<evidence type="ECO:0000256" key="5">
    <source>
        <dbReference type="SAM" id="Phobius"/>
    </source>
</evidence>
<evidence type="ECO:0000256" key="2">
    <source>
        <dbReference type="ARBA" id="ARBA00022692"/>
    </source>
</evidence>
<keyword evidence="2 5" id="KW-0812">Transmembrane</keyword>
<dbReference type="OrthoDB" id="9771198at2"/>
<comment type="caution">
    <text evidence="7">The sequence shown here is derived from an EMBL/GenBank/DDBJ whole genome shotgun (WGS) entry which is preliminary data.</text>
</comment>
<dbReference type="Proteomes" id="UP000305792">
    <property type="component" value="Unassembled WGS sequence"/>
</dbReference>
<feature type="transmembrane region" description="Helical" evidence="5">
    <location>
        <begin position="96"/>
        <end position="116"/>
    </location>
</feature>
<feature type="transmembrane region" description="Helical" evidence="5">
    <location>
        <begin position="176"/>
        <end position="193"/>
    </location>
</feature>
<proteinExistence type="predicted"/>
<dbReference type="EMBL" id="STGX01000003">
    <property type="protein sequence ID" value="THV30844.1"/>
    <property type="molecule type" value="Genomic_DNA"/>
</dbReference>
<evidence type="ECO:0000313" key="8">
    <source>
        <dbReference type="Proteomes" id="UP000305792"/>
    </source>
</evidence>
<feature type="transmembrane region" description="Helical" evidence="5">
    <location>
        <begin position="247"/>
        <end position="269"/>
    </location>
</feature>
<keyword evidence="3 5" id="KW-1133">Transmembrane helix</keyword>
<dbReference type="Gene3D" id="3.30.750.24">
    <property type="entry name" value="STAS domain"/>
    <property type="match status" value="1"/>
</dbReference>
<gene>
    <name evidence="7" type="ORF">E9998_05575</name>
</gene>
<reference evidence="7 8" key="1">
    <citation type="journal article" date="2018" name="Int. J. Syst. Evol. Microbiol.">
        <title>Glycomyces paridis sp. nov., isolated from the medicinal plant Paris polyphylla.</title>
        <authorList>
            <person name="Fang X.M."/>
            <person name="Bai J.L."/>
            <person name="Su J."/>
            <person name="Zhao L.L."/>
            <person name="Liu H.Y."/>
            <person name="Ma B.P."/>
            <person name="Zhang Y.Q."/>
            <person name="Yu L.Y."/>
        </authorList>
    </citation>
    <scope>NUCLEOTIDE SEQUENCE [LARGE SCALE GENOMIC DNA]</scope>
    <source>
        <strain evidence="7 8">CPCC 204357</strain>
    </source>
</reference>
<dbReference type="SUPFAM" id="SSF52091">
    <property type="entry name" value="SpoIIaa-like"/>
    <property type="match status" value="1"/>
</dbReference>
<dbReference type="GO" id="GO:0055085">
    <property type="term" value="P:transmembrane transport"/>
    <property type="evidence" value="ECO:0007669"/>
    <property type="project" value="InterPro"/>
</dbReference>
<evidence type="ECO:0000259" key="6">
    <source>
        <dbReference type="PROSITE" id="PS50801"/>
    </source>
</evidence>
<feature type="transmembrane region" description="Helical" evidence="5">
    <location>
        <begin position="367"/>
        <end position="387"/>
    </location>
</feature>
<dbReference type="CDD" id="cd07042">
    <property type="entry name" value="STAS_SulP_like_sulfate_transporter"/>
    <property type="match status" value="1"/>
</dbReference>
<evidence type="ECO:0000313" key="7">
    <source>
        <dbReference type="EMBL" id="THV30844.1"/>
    </source>
</evidence>
<dbReference type="PANTHER" id="PTHR11814">
    <property type="entry name" value="SULFATE TRANSPORTER"/>
    <property type="match status" value="1"/>
</dbReference>
<feature type="transmembrane region" description="Helical" evidence="5">
    <location>
        <begin position="342"/>
        <end position="360"/>
    </location>
</feature>
<feature type="transmembrane region" description="Helical" evidence="5">
    <location>
        <begin position="200"/>
        <end position="218"/>
    </location>
</feature>
<evidence type="ECO:0000256" key="3">
    <source>
        <dbReference type="ARBA" id="ARBA00022989"/>
    </source>
</evidence>
<dbReference type="InterPro" id="IPR001902">
    <property type="entry name" value="SLC26A/SulP_fam"/>
</dbReference>
<feature type="transmembrane region" description="Helical" evidence="5">
    <location>
        <begin position="317"/>
        <end position="336"/>
    </location>
</feature>
<name>A0A4S8PRK4_9ACTN</name>
<evidence type="ECO:0000256" key="4">
    <source>
        <dbReference type="ARBA" id="ARBA00023136"/>
    </source>
</evidence>
<dbReference type="InterPro" id="IPR011547">
    <property type="entry name" value="SLC26A/SulP_dom"/>
</dbReference>
<dbReference type="GO" id="GO:0016020">
    <property type="term" value="C:membrane"/>
    <property type="evidence" value="ECO:0007669"/>
    <property type="project" value="UniProtKB-SubCell"/>
</dbReference>
<dbReference type="PROSITE" id="PS50801">
    <property type="entry name" value="STAS"/>
    <property type="match status" value="1"/>
</dbReference>
<keyword evidence="8" id="KW-1185">Reference proteome</keyword>
<evidence type="ECO:0000256" key="1">
    <source>
        <dbReference type="ARBA" id="ARBA00004141"/>
    </source>
</evidence>
<accession>A0A4S8PRK4</accession>
<dbReference type="InterPro" id="IPR002645">
    <property type="entry name" value="STAS_dom"/>
</dbReference>
<dbReference type="InterPro" id="IPR036513">
    <property type="entry name" value="STAS_dom_sf"/>
</dbReference>
<dbReference type="AlphaFoldDB" id="A0A4S8PRK4"/>
<protein>
    <submittedName>
        <fullName evidence="7">SulP family inorganic anion transporter</fullName>
    </submittedName>
</protein>
<dbReference type="Pfam" id="PF01740">
    <property type="entry name" value="STAS"/>
    <property type="match status" value="1"/>
</dbReference>
<comment type="subcellular location">
    <subcellularLocation>
        <location evidence="1">Membrane</location>
        <topology evidence="1">Multi-pass membrane protein</topology>
    </subcellularLocation>
</comment>
<organism evidence="7 8">
    <name type="scientific">Glycomyces paridis</name>
    <dbReference type="NCBI Taxonomy" id="2126555"/>
    <lineage>
        <taxon>Bacteria</taxon>
        <taxon>Bacillati</taxon>
        <taxon>Actinomycetota</taxon>
        <taxon>Actinomycetes</taxon>
        <taxon>Glycomycetales</taxon>
        <taxon>Glycomycetaceae</taxon>
        <taxon>Glycomyces</taxon>
    </lineage>
</organism>
<dbReference type="Pfam" id="PF00916">
    <property type="entry name" value="Sulfate_transp"/>
    <property type="match status" value="1"/>
</dbReference>
<dbReference type="RefSeq" id="WP_136528710.1">
    <property type="nucleotide sequence ID" value="NZ_STGX01000003.1"/>
</dbReference>
<keyword evidence="4 5" id="KW-0472">Membrane</keyword>
<feature type="transmembrane region" description="Helical" evidence="5">
    <location>
        <begin position="128"/>
        <end position="147"/>
    </location>
</feature>
<feature type="domain" description="STAS" evidence="6">
    <location>
        <begin position="487"/>
        <end position="553"/>
    </location>
</feature>
<sequence>MTPGRPLRRWTRSLGRPKRADAVSGLVTGLFSIPEGMAYAAIGGFPPATGLYSGMVPTIMGALFTRTTLMITTLTSAIALSSQSVLADAGLDGDDAGALATLTILVGVVMLAFGLLKLGSVMSYVSTAVMTGFTTGIALQIVVGVLGDATGYDPQAHNKIAAVGEWLAHLADWDPATVAVAAATIAVWAAAYLVRRLRPLALLIALLVGTVGVALLGLDVDGVGDIAAVPSGFPTPVLPDLDALPHLLTGAVAVALVALAQAAGISTAVPNPDGSRTSASGDFTAQGLANVAGGFFQALPAGGSLSRTGVATGAGAATRWAGIFAGLWLIAIVLAAGRYAEYIPMAVIGGLLILIGGELIRGQVAHIALVWRASKLSAAAMILTFLATTQIPLQQAIFLGAGLSILFYCVQAARSARLVAVVEDGRGDWRLTDPPETLPPGKVTVLNYDGGGFFAELGAINQTWPDTREARDAVLVLRLRRVPDIPSASVLKALGDRAEELRRAGGRLIIAGVDERLMKVFDLTGAADRIGRENLLAARPELFASVKDAVAAGHEWIERRREGESP</sequence>